<evidence type="ECO:0000256" key="2">
    <source>
        <dbReference type="ARBA" id="ARBA00009696"/>
    </source>
</evidence>
<dbReference type="InterPro" id="IPR004565">
    <property type="entry name" value="OM_lipoprot_LolB"/>
</dbReference>
<gene>
    <name evidence="13" type="ORF">H0I39_03130</name>
</gene>
<comment type="caution">
    <text evidence="13">The sequence shown here is derived from an EMBL/GenBank/DDBJ whole genome shotgun (WGS) entry which is preliminary data.</text>
</comment>
<evidence type="ECO:0000256" key="1">
    <source>
        <dbReference type="ARBA" id="ARBA00004459"/>
    </source>
</evidence>
<keyword evidence="14" id="KW-1185">Reference proteome</keyword>
<organism evidence="13 14">
    <name type="scientific">Ottowia beijingensis</name>
    <dbReference type="NCBI Taxonomy" id="1207057"/>
    <lineage>
        <taxon>Bacteria</taxon>
        <taxon>Pseudomonadati</taxon>
        <taxon>Pseudomonadota</taxon>
        <taxon>Betaproteobacteria</taxon>
        <taxon>Burkholderiales</taxon>
        <taxon>Comamonadaceae</taxon>
        <taxon>Ottowia</taxon>
    </lineage>
</organism>
<comment type="subunit">
    <text evidence="3">Monomer.</text>
</comment>
<dbReference type="SUPFAM" id="SSF89392">
    <property type="entry name" value="Prokaryotic lipoproteins and lipoprotein localization factors"/>
    <property type="match status" value="1"/>
</dbReference>
<keyword evidence="12 13" id="KW-0449">Lipoprotein</keyword>
<keyword evidence="8" id="KW-0472">Membrane</keyword>
<keyword evidence="10" id="KW-0143">Chaperone</keyword>
<keyword evidence="6" id="KW-0732">Signal</keyword>
<accession>A0A853IL52</accession>
<dbReference type="InterPro" id="IPR029046">
    <property type="entry name" value="LolA/LolB/LppX"/>
</dbReference>
<evidence type="ECO:0000256" key="3">
    <source>
        <dbReference type="ARBA" id="ARBA00011245"/>
    </source>
</evidence>
<evidence type="ECO:0000256" key="7">
    <source>
        <dbReference type="ARBA" id="ARBA00022927"/>
    </source>
</evidence>
<keyword evidence="9" id="KW-0564">Palmitate</keyword>
<evidence type="ECO:0000256" key="10">
    <source>
        <dbReference type="ARBA" id="ARBA00023186"/>
    </source>
</evidence>
<evidence type="ECO:0000256" key="12">
    <source>
        <dbReference type="ARBA" id="ARBA00023288"/>
    </source>
</evidence>
<dbReference type="Gene3D" id="2.50.20.10">
    <property type="entry name" value="Lipoprotein localisation LolA/LolB/LppX"/>
    <property type="match status" value="1"/>
</dbReference>
<protein>
    <recommendedName>
        <fullName evidence="4">Outer-membrane lipoprotein LolB</fullName>
    </recommendedName>
</protein>
<dbReference type="GO" id="GO:0009279">
    <property type="term" value="C:cell outer membrane"/>
    <property type="evidence" value="ECO:0007669"/>
    <property type="project" value="UniProtKB-SubCell"/>
</dbReference>
<dbReference type="EMBL" id="JACCKX010000001">
    <property type="protein sequence ID" value="NZA01012.1"/>
    <property type="molecule type" value="Genomic_DNA"/>
</dbReference>
<evidence type="ECO:0000256" key="9">
    <source>
        <dbReference type="ARBA" id="ARBA00023139"/>
    </source>
</evidence>
<dbReference type="Pfam" id="PF03550">
    <property type="entry name" value="LolB"/>
    <property type="match status" value="1"/>
</dbReference>
<comment type="subcellular location">
    <subcellularLocation>
        <location evidence="1">Cell outer membrane</location>
        <topology evidence="1">Lipid-anchor</topology>
    </subcellularLocation>
</comment>
<dbReference type="AlphaFoldDB" id="A0A853IL52"/>
<evidence type="ECO:0000256" key="11">
    <source>
        <dbReference type="ARBA" id="ARBA00023237"/>
    </source>
</evidence>
<keyword evidence="11" id="KW-0998">Cell outer membrane</keyword>
<evidence type="ECO:0000313" key="14">
    <source>
        <dbReference type="Proteomes" id="UP000589716"/>
    </source>
</evidence>
<evidence type="ECO:0000313" key="13">
    <source>
        <dbReference type="EMBL" id="NZA01012.1"/>
    </source>
</evidence>
<proteinExistence type="inferred from homology"/>
<evidence type="ECO:0000256" key="8">
    <source>
        <dbReference type="ARBA" id="ARBA00023136"/>
    </source>
</evidence>
<evidence type="ECO:0000256" key="6">
    <source>
        <dbReference type="ARBA" id="ARBA00022729"/>
    </source>
</evidence>
<reference evidence="13 14" key="1">
    <citation type="submission" date="2020-07" db="EMBL/GenBank/DDBJ databases">
        <authorList>
            <person name="Maaloum M."/>
        </authorList>
    </citation>
    <scope>NUCLEOTIDE SEQUENCE [LARGE SCALE GENOMIC DNA]</scope>
    <source>
        <strain evidence="13 14">GCS-AN-3</strain>
    </source>
</reference>
<comment type="similarity">
    <text evidence="2">Belongs to the LolB family.</text>
</comment>
<evidence type="ECO:0000256" key="5">
    <source>
        <dbReference type="ARBA" id="ARBA00022448"/>
    </source>
</evidence>
<keyword evidence="5" id="KW-0813">Transport</keyword>
<dbReference type="Proteomes" id="UP000589716">
    <property type="component" value="Unassembled WGS sequence"/>
</dbReference>
<dbReference type="GO" id="GO:0015031">
    <property type="term" value="P:protein transport"/>
    <property type="evidence" value="ECO:0007669"/>
    <property type="project" value="UniProtKB-KW"/>
</dbReference>
<evidence type="ECO:0000256" key="4">
    <source>
        <dbReference type="ARBA" id="ARBA00016202"/>
    </source>
</evidence>
<name>A0A853IL52_9BURK</name>
<sequence length="156" mass="16879">MAVDRFFLIAGCATDKPPHAAFDTESNQWSGRLGLTVAAEPPQSFSAGFSLSGSPDAGELTLTSPLGSTLAVMQWHPGEAWLRQGEQARRYESLETLAAEVIGTPLPVRALFGWLRGQPQSVPGWQADLSRLPEGRLSAKRLMPLPTADLRVVLDR</sequence>
<keyword evidence="7" id="KW-0653">Protein transport</keyword>